<evidence type="ECO:0000313" key="30">
    <source>
        <dbReference type="EMBL" id="ECT1142944.1"/>
    </source>
</evidence>
<dbReference type="EMBL" id="DAASGO010000079">
    <property type="protein sequence ID" value="HAE5436323.1"/>
    <property type="molecule type" value="Genomic_DNA"/>
</dbReference>
<evidence type="ECO:0000313" key="47">
    <source>
        <dbReference type="EMBL" id="EDB8943763.1"/>
    </source>
</evidence>
<dbReference type="EMBL" id="AAHQZD010000037">
    <property type="protein sequence ID" value="EBZ3924490.1"/>
    <property type="molecule type" value="Genomic_DNA"/>
</dbReference>
<dbReference type="EMBL" id="CP052802">
    <property type="protein sequence ID" value="QJV35810.1"/>
    <property type="molecule type" value="Genomic_DNA"/>
</dbReference>
<evidence type="ECO:0000313" key="18">
    <source>
        <dbReference type="EMBL" id="EBZ3768301.1"/>
    </source>
</evidence>
<dbReference type="Proteomes" id="UP000839930">
    <property type="component" value="Unassembled WGS sequence"/>
</dbReference>
<evidence type="ECO:0000313" key="52">
    <source>
        <dbReference type="EMBL" id="HAA0876191.1"/>
    </source>
</evidence>
<dbReference type="EMBL" id="AAKLTB010000146">
    <property type="protein sequence ID" value="ECT1142944.1"/>
    <property type="molecule type" value="Genomic_DNA"/>
</dbReference>
<dbReference type="EMBL" id="DAAGUF010000117">
    <property type="protein sequence ID" value="HAB4578895.1"/>
    <property type="molecule type" value="Genomic_DNA"/>
</dbReference>
<evidence type="ECO:0000313" key="17">
    <source>
        <dbReference type="EMBL" id="EBZ3641160.1"/>
    </source>
</evidence>
<evidence type="ECO:0000313" key="64">
    <source>
        <dbReference type="EMBL" id="HAB4534590.1"/>
    </source>
</evidence>
<evidence type="ECO:0000313" key="27">
    <source>
        <dbReference type="EMBL" id="ECK9185626.1"/>
    </source>
</evidence>
<dbReference type="EMBL" id="DAARAM010000021">
    <property type="protein sequence ID" value="HAE1619921.1"/>
    <property type="molecule type" value="Genomic_DNA"/>
</dbReference>
<evidence type="ECO:0000259" key="1">
    <source>
        <dbReference type="Pfam" id="PF12323"/>
    </source>
</evidence>
<evidence type="ECO:0000313" key="7">
    <source>
        <dbReference type="EMBL" id="EBO8410752.1"/>
    </source>
</evidence>
<dbReference type="EMBL" id="AAMDBK010000048">
    <property type="protein sequence ID" value="EDG1267779.1"/>
    <property type="molecule type" value="Genomic_DNA"/>
</dbReference>
<feature type="domain" description="Transposase putative helix-turn-helix" evidence="1">
    <location>
        <begin position="1"/>
        <end position="17"/>
    </location>
</feature>
<dbReference type="EMBL" id="DAAGSN010000200">
    <property type="protein sequence ID" value="HAB4387085.1"/>
    <property type="molecule type" value="Genomic_DNA"/>
</dbReference>
<dbReference type="EMBL" id="DAAMGU010000018">
    <property type="protein sequence ID" value="HAC6600215.1"/>
    <property type="molecule type" value="Genomic_DNA"/>
</dbReference>
<dbReference type="EMBL" id="AALOZA010000019">
    <property type="protein sequence ID" value="EDB8897137.1"/>
    <property type="molecule type" value="Genomic_DNA"/>
</dbReference>
<evidence type="ECO:0000313" key="15">
    <source>
        <dbReference type="EMBL" id="EBX3966674.1"/>
    </source>
</evidence>
<dbReference type="EMBL" id="DAASGW010000094">
    <property type="protein sequence ID" value="HAE5473550.1"/>
    <property type="molecule type" value="Genomic_DNA"/>
</dbReference>
<dbReference type="EMBL" id="DAASFK010000019">
    <property type="protein sequence ID" value="HAE5305770.1"/>
    <property type="molecule type" value="Genomic_DNA"/>
</dbReference>
<evidence type="ECO:0000313" key="29">
    <source>
        <dbReference type="EMBL" id="ECS9814860.1"/>
    </source>
</evidence>
<evidence type="ECO:0000313" key="88">
    <source>
        <dbReference type="EMBL" id="HAF7373215.1"/>
    </source>
</evidence>
<dbReference type="EMBL" id="AAGJYK010000079">
    <property type="protein sequence ID" value="EBO8904984.1"/>
    <property type="molecule type" value="Genomic_DNA"/>
</dbReference>
<dbReference type="EMBL" id="AAGJYV010000062">
    <property type="protein sequence ID" value="EBO8932914.1"/>
    <property type="molecule type" value="Genomic_DNA"/>
</dbReference>
<evidence type="ECO:0000313" key="8">
    <source>
        <dbReference type="EMBL" id="EBO8483288.1"/>
    </source>
</evidence>
<evidence type="ECO:0000313" key="79">
    <source>
        <dbReference type="EMBL" id="HAE5436323.1"/>
    </source>
</evidence>
<evidence type="ECO:0000313" key="61">
    <source>
        <dbReference type="EMBL" id="HAB4350840.1"/>
    </source>
</evidence>
<evidence type="ECO:0000313" key="31">
    <source>
        <dbReference type="EMBL" id="ECT3917410.1"/>
    </source>
</evidence>
<evidence type="ECO:0000313" key="68">
    <source>
        <dbReference type="EMBL" id="HAB5775949.1"/>
    </source>
</evidence>
<evidence type="ECO:0000313" key="20">
    <source>
        <dbReference type="EMBL" id="ECA0963496.1"/>
    </source>
</evidence>
<evidence type="ECO:0000313" key="40">
    <source>
        <dbReference type="EMBL" id="ECV5413595.1"/>
    </source>
</evidence>
<evidence type="ECO:0000313" key="41">
    <source>
        <dbReference type="EMBL" id="ECX1649200.1"/>
    </source>
</evidence>
<dbReference type="EMBL" id="AAKOWC010000113">
    <property type="protein sequence ID" value="ECU0950869.1"/>
    <property type="molecule type" value="Genomic_DNA"/>
</dbReference>
<evidence type="ECO:0000313" key="24">
    <source>
        <dbReference type="EMBL" id="ECB5813323.1"/>
    </source>
</evidence>
<geneLocation type="plasmid" evidence="91">
    <name>pN17S0976</name>
</geneLocation>
<reference evidence="2" key="4">
    <citation type="submission" date="2019-06" db="EMBL/GenBank/DDBJ databases">
        <authorList>
            <consortium name="GenomeTrakr network: Whole genome sequencing for foodborne pathogen traceback"/>
        </authorList>
    </citation>
    <scope>NUCLEOTIDE SEQUENCE</scope>
    <source>
        <strain evidence="45">CFSAN037700</strain>
        <strain evidence="46">CFSAN037709</strain>
        <strain evidence="47">CFSAN037722</strain>
        <strain evidence="28">FSIS11809892</strain>
        <strain evidence="33">FSIS11809959</strain>
        <strain evidence="34">FSIS11810047</strain>
        <strain evidence="35">FSIS11810049</strain>
        <strain evidence="29">FSIS11810308</strain>
        <strain evidence="40">FSIS11811714</strain>
        <strain evidence="8">FSIS11813724</strain>
        <strain evidence="18">FSIS11814551</strain>
        <strain evidence="17">FSIS11814560</strain>
        <strain evidence="4">FSIS11919071</strain>
        <strain evidence="6">FSIS11919895</strain>
        <strain evidence="2">FSIS11920420</strain>
        <strain evidence="27">FSIS11920791</strain>
        <strain evidence="41">FSIS1504604</strain>
        <strain evidence="42">FSIS1505305</strain>
        <strain evidence="48">FSIS1607987</strain>
        <strain evidence="50">FSIS1700006</strain>
        <strain evidence="51">FSIS1710673</strain>
        <strain evidence="32">FSIS21821670</strain>
        <strain evidence="36">FSIS21821799</strain>
        <strain evidence="38">FSIS21821917</strain>
        <strain evidence="31">FSIS21822115</strain>
        <strain evidence="21">FSIS21823005</strain>
        <strain evidence="9">FSIS21823015</strain>
        <strain evidence="7">FSIS21823046</strain>
        <strain evidence="23">FSIS21923374</strain>
        <strain evidence="24">FSIS21923591</strain>
        <strain evidence="11">FSIS21923917</strain>
        <strain evidence="39">FSIS31800552</strain>
        <strain evidence="30">FSIS31800621</strain>
        <strain evidence="37">FSIS31800750</strain>
        <strain evidence="20">FSIS31801318</strain>
        <strain evidence="3">FSIS31901417</strain>
        <strain evidence="5">FSIS31901572</strain>
        <strain evidence="12">FSIS31901849</strain>
    </source>
</reference>
<protein>
    <submittedName>
        <fullName evidence="41">Helix-turn-helix domain-containing protein</fullName>
    </submittedName>
</protein>
<dbReference type="EMBL" id="AAGDRP010000039">
    <property type="protein sequence ID" value="EBM7866470.1"/>
    <property type="molecule type" value="Genomic_DNA"/>
</dbReference>
<evidence type="ECO:0000313" key="62">
    <source>
        <dbReference type="EMBL" id="HAB4387085.1"/>
    </source>
</evidence>
<evidence type="ECO:0000313" key="39">
    <source>
        <dbReference type="EMBL" id="ECV3265348.1"/>
    </source>
</evidence>
<dbReference type="EMBL" id="DAARBA010000142">
    <property type="protein sequence ID" value="HAE1682965.1"/>
    <property type="molecule type" value="Genomic_DNA"/>
</dbReference>
<dbReference type="EMBL" id="AAKSCF010000050">
    <property type="protein sequence ID" value="ECV3265348.1"/>
    <property type="molecule type" value="Genomic_DNA"/>
</dbReference>
<evidence type="ECO:0000313" key="28">
    <source>
        <dbReference type="EMBL" id="ECS9071764.1"/>
    </source>
</evidence>
<dbReference type="EMBL" id="AAGUXB010000136">
    <property type="protein sequence ID" value="EBS2524868.1"/>
    <property type="molecule type" value="Genomic_DNA"/>
</dbReference>
<dbReference type="EMBL" id="AAGHRN010000059">
    <property type="protein sequence ID" value="EBO1800470.1"/>
    <property type="molecule type" value="Genomic_DNA"/>
</dbReference>
<dbReference type="EMBL" id="AAFZEX010000065">
    <property type="protein sequence ID" value="EBL4738980.1"/>
    <property type="molecule type" value="Genomic_DNA"/>
</dbReference>
<dbReference type="EMBL" id="DAAMKJ010000018">
    <property type="protein sequence ID" value="HAC7055781.1"/>
    <property type="molecule type" value="Genomic_DNA"/>
</dbReference>
<evidence type="ECO:0000313" key="43">
    <source>
        <dbReference type="EMBL" id="ECZ8875696.1"/>
    </source>
</evidence>
<evidence type="ECO:0000313" key="14">
    <source>
        <dbReference type="EMBL" id="EBS2747195.1"/>
    </source>
</evidence>
<evidence type="ECO:0000313" key="55">
    <source>
        <dbReference type="EMBL" id="HAB1822584.1"/>
    </source>
</evidence>
<dbReference type="EMBL" id="AAHPAG010000024">
    <property type="protein sequence ID" value="EBY7801706.1"/>
    <property type="molecule type" value="Genomic_DNA"/>
</dbReference>
<evidence type="ECO:0000313" key="81">
    <source>
        <dbReference type="EMBL" id="HAE6309046.1"/>
    </source>
</evidence>
<dbReference type="EMBL" id="DAAGAN010000017">
    <property type="protein sequence ID" value="HAB2264547.1"/>
    <property type="molecule type" value="Genomic_DNA"/>
</dbReference>
<dbReference type="EMBL" id="AAKOZE010000116">
    <property type="protein sequence ID" value="ECU1307502.1"/>
    <property type="molecule type" value="Genomic_DNA"/>
</dbReference>
<evidence type="ECO:0000313" key="69">
    <source>
        <dbReference type="EMBL" id="HAC6553861.1"/>
    </source>
</evidence>
<evidence type="ECO:0000313" key="50">
    <source>
        <dbReference type="EMBL" id="EDG6140262.1"/>
    </source>
</evidence>
<geneLocation type="plasmid" evidence="92">
    <name>pN17S0973</name>
</geneLocation>
<dbReference type="EMBL" id="DAAWCZ010000017">
    <property type="protein sequence ID" value="HAF7373215.1"/>
    <property type="molecule type" value="Genomic_DNA"/>
</dbReference>
<reference evidence="91" key="6">
    <citation type="submission" date="2020-04" db="EMBL/GenBank/DDBJ databases">
        <title>The Salmonella enterica Resistant Infantis in Poultry (RIP) Clone Continues to Spread and Recombine in the United States.</title>
        <authorList>
            <person name="Tyson G.H."/>
            <person name="Li C."/>
            <person name="Harrison L."/>
            <person name="Martin G."/>
            <person name="Hsu C.-H."/>
            <person name="Tate H."/>
            <person name="Tran T.-T.T."/>
            <person name="Strain E."/>
            <person name="Zhao S."/>
        </authorList>
    </citation>
    <scope>NUCLEOTIDE SEQUENCE</scope>
    <source>
        <strain evidence="92">CVM N17S973</strain>
        <strain evidence="91">CVM N17S976</strain>
        <plasmid evidence="92">pN17S0973</plasmid>
        <plasmid evidence="91">pN17S0976</plasmid>
    </source>
</reference>
<evidence type="ECO:0000313" key="36">
    <source>
        <dbReference type="EMBL" id="ECU1307502.1"/>
    </source>
</evidence>
<evidence type="ECO:0000313" key="44">
    <source>
        <dbReference type="EMBL" id="EDA7191107.1"/>
    </source>
</evidence>
<dbReference type="RefSeq" id="WP_071790432.1">
    <property type="nucleotide sequence ID" value="NZ_CAJCKB010000002.1"/>
</dbReference>
<evidence type="ECO:0000313" key="76">
    <source>
        <dbReference type="EMBL" id="HAE2609607.1"/>
    </source>
</evidence>
<evidence type="ECO:0000313" key="45">
    <source>
        <dbReference type="EMBL" id="EDB8864196.1"/>
    </source>
</evidence>
<dbReference type="EMBL" id="AALLAD010000063">
    <property type="protein sequence ID" value="EDA7191107.1"/>
    <property type="molecule type" value="Genomic_DNA"/>
</dbReference>
<dbReference type="EMBL" id="AALOYY010000022">
    <property type="protein sequence ID" value="EDB8864196.1"/>
    <property type="molecule type" value="Genomic_DNA"/>
</dbReference>
<dbReference type="EMBL" id="DAAQZO010000225">
    <property type="protein sequence ID" value="HAE1588122.1"/>
    <property type="molecule type" value="Genomic_DNA"/>
</dbReference>
<dbReference type="EMBL" id="AAIFWQ010000031">
    <property type="protein sequence ID" value="ECD7998560.1"/>
    <property type="molecule type" value="Genomic_DNA"/>
</dbReference>
<evidence type="ECO:0000313" key="13">
    <source>
        <dbReference type="EMBL" id="EBS2524868.1"/>
    </source>
</evidence>
<dbReference type="EMBL" id="AAKLIB010000089">
    <property type="protein sequence ID" value="ECS9814860.1"/>
    <property type="molecule type" value="Genomic_DNA"/>
</dbReference>
<evidence type="ECO:0000313" key="77">
    <source>
        <dbReference type="EMBL" id="HAE5291934.1"/>
    </source>
</evidence>
<evidence type="ECO:0000313" key="10">
    <source>
        <dbReference type="EMBL" id="EBO8904984.1"/>
    </source>
</evidence>
<dbReference type="EMBL" id="DAAGTL010000079">
    <property type="protein sequence ID" value="HAB4489835.1"/>
    <property type="molecule type" value="Genomic_DNA"/>
</dbReference>
<evidence type="ECO:0000313" key="65">
    <source>
        <dbReference type="EMBL" id="HAB4578895.1"/>
    </source>
</evidence>
<dbReference type="EMBL" id="DAATTM010000032">
    <property type="protein sequence ID" value="HAF0041699.1"/>
    <property type="molecule type" value="Genomic_DNA"/>
</dbReference>
<evidence type="ECO:0000313" key="49">
    <source>
        <dbReference type="EMBL" id="EDG1267779.1"/>
    </source>
</evidence>
<evidence type="ECO:0000313" key="89">
    <source>
        <dbReference type="EMBL" id="HAF7566940.1"/>
    </source>
</evidence>
<dbReference type="EMBL" id="AAKPLR010000077">
    <property type="protein sequence ID" value="ECU2848320.1"/>
    <property type="molecule type" value="Genomic_DNA"/>
</dbReference>
<evidence type="ECO:0000313" key="78">
    <source>
        <dbReference type="EMBL" id="HAE5305770.1"/>
    </source>
</evidence>
<evidence type="ECO:0000313" key="92">
    <source>
        <dbReference type="EMBL" id="QJV40369.1"/>
    </source>
</evidence>
<evidence type="ECO:0000313" key="3">
    <source>
        <dbReference type="EMBL" id="EBM7866470.1"/>
    </source>
</evidence>
<dbReference type="EMBL" id="AAGHXE010000159">
    <property type="protein sequence ID" value="EBO2482016.1"/>
    <property type="molecule type" value="Genomic_DNA"/>
</dbReference>
<dbReference type="EMBL" id="DAAMGN010000017">
    <property type="protein sequence ID" value="HAC6553861.1"/>
    <property type="molecule type" value="Genomic_DNA"/>
</dbReference>
<evidence type="ECO:0000313" key="6">
    <source>
        <dbReference type="EMBL" id="EBO2482016.1"/>
    </source>
</evidence>
<dbReference type="EMBL" id="AALSGV010000032">
    <property type="protein sequence ID" value="EDC8474200.1"/>
    <property type="molecule type" value="Genomic_DNA"/>
</dbReference>
<dbReference type="EMBL" id="DAAGQM010000021">
    <property type="protein sequence ID" value="HAB4151789.1"/>
    <property type="molecule type" value="Genomic_DNA"/>
</dbReference>
<dbReference type="EMBL" id="AAKSJL010000075">
    <property type="protein sequence ID" value="ECV5413595.1"/>
    <property type="molecule type" value="Genomic_DNA"/>
</dbReference>
<dbReference type="Pfam" id="PF12323">
    <property type="entry name" value="HTH_OrfB_IS605"/>
    <property type="match status" value="1"/>
</dbReference>
<evidence type="ECO:0000313" key="56">
    <source>
        <dbReference type="EMBL" id="HAB2264547.1"/>
    </source>
</evidence>
<evidence type="ECO:0000313" key="5">
    <source>
        <dbReference type="EMBL" id="EBO1800470.1"/>
    </source>
</evidence>
<evidence type="ECO:0000313" key="33">
    <source>
        <dbReference type="EMBL" id="ECU0851595.1"/>
    </source>
</evidence>
<evidence type="ECO:0000313" key="21">
    <source>
        <dbReference type="EMBL" id="ECA3974247.1"/>
    </source>
</evidence>
<dbReference type="EMBL" id="AAHXAP010000082">
    <property type="protein sequence ID" value="ECB2704488.1"/>
    <property type="molecule type" value="Genomic_DNA"/>
</dbReference>
<accession>A0A3R0D5N4</accession>
<evidence type="ECO:0000313" key="54">
    <source>
        <dbReference type="EMBL" id="HAB1724099.1"/>
    </source>
</evidence>
<evidence type="ECO:0000313" key="83">
    <source>
        <dbReference type="EMBL" id="HAF0041699.1"/>
    </source>
</evidence>
<dbReference type="InterPro" id="IPR021027">
    <property type="entry name" value="Transposase_put_HTH"/>
</dbReference>
<dbReference type="EMBL" id="AALIFF010000009">
    <property type="protein sequence ID" value="ECZ8875696.1"/>
    <property type="molecule type" value="Genomic_DNA"/>
</dbReference>
<dbReference type="EMBL" id="AAMETK010000013">
    <property type="protein sequence ID" value="EDG6140262.1"/>
    <property type="molecule type" value="Genomic_DNA"/>
</dbReference>
<evidence type="ECO:0000313" key="75">
    <source>
        <dbReference type="EMBL" id="HAE1682965.1"/>
    </source>
</evidence>
<dbReference type="AlphaFoldDB" id="A0A3R0D5N4"/>
<dbReference type="EMBL" id="DAAHEK010000022">
    <property type="protein sequence ID" value="HAB5775949.1"/>
    <property type="molecule type" value="Genomic_DNA"/>
</dbReference>
<evidence type="ECO:0000313" key="91">
    <source>
        <dbReference type="EMBL" id="QJV35810.1"/>
    </source>
</evidence>
<evidence type="ECO:0000313" key="4">
    <source>
        <dbReference type="EMBL" id="EBM8276027.1"/>
    </source>
</evidence>
<evidence type="ECO:0000313" key="19">
    <source>
        <dbReference type="EMBL" id="EBZ3924490.1"/>
    </source>
</evidence>
<evidence type="ECO:0000313" key="16">
    <source>
        <dbReference type="EMBL" id="EBY7801706.1"/>
    </source>
</evidence>
<dbReference type="EMBL" id="AAGJVM010000085">
    <property type="protein sequence ID" value="EBO8410752.1"/>
    <property type="molecule type" value="Genomic_DNA"/>
</dbReference>
<proteinExistence type="predicted"/>
<dbReference type="EMBL" id="DAAGMV010000019">
    <property type="protein sequence ID" value="HAB3719008.1"/>
    <property type="molecule type" value="Genomic_DNA"/>
</dbReference>
<dbReference type="EMBL" id="DAAHDX010000018">
    <property type="protein sequence ID" value="HAB5735635.1"/>
    <property type="molecule type" value="Genomic_DNA"/>
</dbReference>
<evidence type="ECO:0000313" key="22">
    <source>
        <dbReference type="EMBL" id="ECB0126350.1"/>
    </source>
</evidence>
<dbReference type="EMBL" id="AAHLCX010000034">
    <property type="protein sequence ID" value="EBX3966674.1"/>
    <property type="molecule type" value="Genomic_DNA"/>
</dbReference>
<dbReference type="EMBL" id="AAGJWD010000048">
    <property type="protein sequence ID" value="EBO8617099.1"/>
    <property type="molecule type" value="Genomic_DNA"/>
</dbReference>
<evidence type="ECO:0000313" key="2">
    <source>
        <dbReference type="EMBL" id="EBL4738980.1"/>
    </source>
</evidence>
<evidence type="ECO:0000313" key="59">
    <source>
        <dbReference type="EMBL" id="HAB4151789.1"/>
    </source>
</evidence>
<dbReference type="EMBL" id="DAAUEJ010000059">
    <property type="protein sequence ID" value="HAF1351226.1"/>
    <property type="molecule type" value="Genomic_DNA"/>
</dbReference>
<dbReference type="EMBL" id="DAAFVT010000019">
    <property type="protein sequence ID" value="HAB1724099.1"/>
    <property type="molecule type" value="Genomic_DNA"/>
</dbReference>
<dbReference type="EMBL" id="AAKOVZ010000091">
    <property type="protein sequence ID" value="ECU0931810.1"/>
    <property type="molecule type" value="Genomic_DNA"/>
</dbReference>
<evidence type="ECO:0000313" key="48">
    <source>
        <dbReference type="EMBL" id="EDC8474200.1"/>
    </source>
</evidence>
<dbReference type="EMBL" id="AAKOUH010000130">
    <property type="protein sequence ID" value="ECU0730019.1"/>
    <property type="molecule type" value="Genomic_DNA"/>
</dbReference>
<dbReference type="EMBL" id="AAIGEA010000036">
    <property type="protein sequence ID" value="ECD8866760.1"/>
    <property type="molecule type" value="Genomic_DNA"/>
</dbReference>
<dbReference type="EMBL" id="DAAFVM010000014">
    <property type="protein sequence ID" value="HAB1679375.1"/>
    <property type="molecule type" value="Genomic_DNA"/>
</dbReference>
<dbReference type="EMBL" id="DAAGMO010000012">
    <property type="protein sequence ID" value="HAB3678477.1"/>
    <property type="molecule type" value="Genomic_DNA"/>
</dbReference>
<evidence type="ECO:0000313" key="53">
    <source>
        <dbReference type="EMBL" id="HAB1679375.1"/>
    </source>
</evidence>
<evidence type="ECO:0000313" key="26">
    <source>
        <dbReference type="EMBL" id="ECD8866760.1"/>
    </source>
</evidence>
<evidence type="ECO:0000313" key="72">
    <source>
        <dbReference type="EMBL" id="HAE1346809.1"/>
    </source>
</evidence>
<evidence type="ECO:0000313" key="85">
    <source>
        <dbReference type="EMBL" id="HAF0343254.1"/>
    </source>
</evidence>
<reference evidence="43" key="2">
    <citation type="submission" date="2018-07" db="EMBL/GenBank/DDBJ databases">
        <authorList>
            <consortium name="NARMS: The National Antimicrobial Resistance Monitoring System"/>
        </authorList>
    </citation>
    <scope>NUCLEOTIDE SEQUENCE</scope>
    <source>
        <strain evidence="10">FSIS11919428</strain>
        <strain evidence="43">FSIS1605484</strain>
        <strain evidence="49">FSIS1710722</strain>
    </source>
</reference>
<dbReference type="EMBL" id="DAAGTV010000069">
    <property type="protein sequence ID" value="HAB4534590.1"/>
    <property type="molecule type" value="Genomic_DNA"/>
</dbReference>
<dbReference type="EMBL" id="AAHYAN010000081">
    <property type="protein sequence ID" value="ECB5813323.1"/>
    <property type="molecule type" value="Genomic_DNA"/>
</dbReference>
<dbReference type="EMBL" id="AAKSRR010000058">
    <property type="protein sequence ID" value="ECV1009364.1"/>
    <property type="molecule type" value="Genomic_DNA"/>
</dbReference>
<evidence type="ECO:0000313" key="87">
    <source>
        <dbReference type="EMBL" id="HAF1351226.1"/>
    </source>
</evidence>
<dbReference type="EMBL" id="DAAQYB010000143">
    <property type="protein sequence ID" value="HAE1346809.1"/>
    <property type="molecule type" value="Genomic_DNA"/>
</dbReference>
<organism evidence="22">
    <name type="scientific">Salmonella infantis</name>
    <dbReference type="NCBI Taxonomy" id="595"/>
    <lineage>
        <taxon>Bacteria</taxon>
        <taxon>Pseudomonadati</taxon>
        <taxon>Pseudomonadota</taxon>
        <taxon>Gammaproteobacteria</taxon>
        <taxon>Enterobacterales</taxon>
        <taxon>Enterobacteriaceae</taxon>
        <taxon>Salmonella</taxon>
    </lineage>
</organism>
<dbReference type="EMBL" id="DAAFWO010000019">
    <property type="protein sequence ID" value="HAB1822584.1"/>
    <property type="molecule type" value="Genomic_DNA"/>
</dbReference>
<evidence type="ECO:0000313" key="82">
    <source>
        <dbReference type="EMBL" id="HAE7979675.1"/>
    </source>
</evidence>
<dbReference type="EMBL" id="DAATCB010000019">
    <property type="protein sequence ID" value="HAE7979675.1"/>
    <property type="molecule type" value="Genomic_DNA"/>
</dbReference>
<dbReference type="EMBL" id="AAGUYX010000040">
    <property type="protein sequence ID" value="EBS2747195.1"/>
    <property type="molecule type" value="Genomic_DNA"/>
</dbReference>
<evidence type="ECO:0000313" key="58">
    <source>
        <dbReference type="EMBL" id="HAB3719008.1"/>
    </source>
</evidence>
<reference evidence="52" key="1">
    <citation type="journal article" date="2018" name="Genome Biol.">
        <title>SKESA: strategic k-mer extension for scrupulous assemblies.</title>
        <authorList>
            <person name="Souvorov A."/>
            <person name="Agarwala R."/>
            <person name="Lipman D.J."/>
        </authorList>
    </citation>
    <scope>NUCLEOTIDE SEQUENCE</scope>
    <source>
        <strain evidence="84">07041415_broiler_meat_pESI_ESC-S_2007</strain>
        <strain evidence="69">09051564_79_broiler_meat_pESI_ESC-S_2009</strain>
        <strain evidence="78">12037823_11_broiler_chicken_pESI_CTX_M1_2012</strain>
        <strain evidence="52">13-3055</strain>
        <strain evidence="85">13002124_1_human_pESI_CTX_M1_2013</strain>
        <strain evidence="82">13002124_34_broiler meat_pESI_CTX_M1_2013</strain>
        <strain evidence="88">13065790_185_Pig_pESI_CTX_M1_2013</strain>
        <strain evidence="83">14026835_human_pESI_CTX_M65_2014</strain>
        <strain evidence="77">14035093_human_pESI_CTX_M1_2014</strain>
        <strain evidence="70">14057027_15_broiler_meat_pESI_CTX_M1_2014</strain>
        <strain evidence="53">Salmonella enterica</strain>
    </source>
</reference>
<reference evidence="22" key="3">
    <citation type="submission" date="2019-01" db="EMBL/GenBank/DDBJ databases">
        <authorList>
            <person name="Ashton P.M."/>
            <person name="Dallman T."/>
            <person name="Nair S."/>
            <person name="De Pinna E."/>
            <person name="Peters T."/>
            <person name="Grant K."/>
        </authorList>
    </citation>
    <scope>NUCLEOTIDE SEQUENCE</scope>
    <source>
        <strain evidence="44">113036</strain>
        <strain evidence="16">464040</strain>
        <strain evidence="13">505460</strain>
        <strain evidence="15">516951</strain>
        <strain evidence="14">528553</strain>
        <strain evidence="22">563459</strain>
        <strain evidence="19">624378</strain>
        <strain evidence="26">707098</strain>
        <strain evidence="25">761617</strain>
    </source>
</reference>
<dbReference type="EMBL" id="AAKMPT010000104">
    <property type="protein sequence ID" value="ECT3917410.1"/>
    <property type="molecule type" value="Genomic_DNA"/>
</dbReference>
<dbReference type="EMBL" id="AALOZJ010000021">
    <property type="protein sequence ID" value="EDB8943763.1"/>
    <property type="molecule type" value="Genomic_DNA"/>
</dbReference>
<dbReference type="EMBL" id="DAAUEF010000018">
    <property type="protein sequence ID" value="HAF1328068.1"/>
    <property type="molecule type" value="Genomic_DNA"/>
</dbReference>
<dbReference type="EMBL" id="DAASFJ010000018">
    <property type="protein sequence ID" value="HAE5291934.1"/>
    <property type="molecule type" value="Genomic_DNA"/>
</dbReference>
<evidence type="ECO:0000313" key="23">
    <source>
        <dbReference type="EMBL" id="ECB2704488.1"/>
    </source>
</evidence>
<evidence type="ECO:0000313" key="11">
    <source>
        <dbReference type="EMBL" id="EBO8932914.1"/>
    </source>
</evidence>
<dbReference type="EMBL" id="AAHWEZ010000034">
    <property type="protein sequence ID" value="ECB0126350.1"/>
    <property type="molecule type" value="Genomic_DNA"/>
</dbReference>
<evidence type="ECO:0000313" key="46">
    <source>
        <dbReference type="EMBL" id="EDB8897137.1"/>
    </source>
</evidence>
<dbReference type="EMBL" id="AAKLCC010000089">
    <property type="protein sequence ID" value="ECS9071764.1"/>
    <property type="molecule type" value="Genomic_DNA"/>
</dbReference>
<dbReference type="EMBL" id="DAAGVG010000084">
    <property type="protein sequence ID" value="HAB4699622.1"/>
    <property type="molecule type" value="Genomic_DNA"/>
</dbReference>
<dbReference type="EMBL" id="DAARIV010000061">
    <property type="protein sequence ID" value="HAE2609607.1"/>
    <property type="molecule type" value="Genomic_DNA"/>
</dbReference>
<evidence type="ECO:0000313" key="63">
    <source>
        <dbReference type="EMBL" id="HAB4489835.1"/>
    </source>
</evidence>
<dbReference type="EMBL" id="AALGHN010000014">
    <property type="protein sequence ID" value="ECY9478661.1"/>
    <property type="molecule type" value="Genomic_DNA"/>
</dbReference>
<dbReference type="EMBL" id="AAHUFL010000059">
    <property type="protein sequence ID" value="ECA3974247.1"/>
    <property type="molecule type" value="Genomic_DNA"/>
</dbReference>
<evidence type="ECO:0000313" key="25">
    <source>
        <dbReference type="EMBL" id="ECD7998560.1"/>
    </source>
</evidence>
<dbReference type="EMBL" id="AAHQWV010000076">
    <property type="protein sequence ID" value="EBZ3641160.1"/>
    <property type="molecule type" value="Genomic_DNA"/>
</dbReference>
<gene>
    <name evidence="44" type="ORF">A3T68_20525</name>
    <name evidence="41" type="ORF">APS00_20895</name>
    <name evidence="42" type="ORF">AVV94_18885</name>
    <name evidence="43" type="ORF">AYO59_10965</name>
    <name evidence="49" type="ORF">B6H83_23805</name>
    <name evidence="50" type="ORF">B7096_19005</name>
    <name evidence="51" type="ORF">B7906_23845</name>
    <name evidence="45" type="ORF">BCO02_21050</name>
    <name evidence="46" type="ORF">BCO11_21065</name>
    <name evidence="47" type="ORF">BCO24_20210</name>
    <name evidence="48" type="ORF">BKZ14_23850</name>
    <name evidence="31" type="ORF">D4Q57_24755</name>
    <name evidence="8" type="ORF">D6191_23825</name>
    <name evidence="16" type="ORF">D6K77_15775</name>
    <name evidence="92" type="ORF">D7G20_22760</name>
    <name evidence="91" type="ORF">D7G23_24500</name>
    <name evidence="32" type="ORF">DK644_24790</name>
    <name evidence="33" type="ORF">DK658_24815</name>
    <name evidence="28" type="ORF">DKR80_25305</name>
    <name evidence="34" type="ORF">DML76_25160</name>
    <name evidence="35" type="ORF">DML78_24925</name>
    <name evidence="36" type="ORF">DN939_24815</name>
    <name evidence="29" type="ORF">DNT91_25130</name>
    <name evidence="39" type="ORF">DOG78_24875</name>
    <name evidence="13" type="ORF">DRV16_24545</name>
    <name evidence="15" type="ORF">DRV51_23080</name>
    <name evidence="14" type="ORF">DRX68_23015</name>
    <name evidence="30" type="ORF">DTE60_24735</name>
    <name evidence="40" type="ORF">DUG45_25240</name>
    <name evidence="37" type="ORF">DVE59_24650</name>
    <name evidence="38" type="ORF">DZ830_25000</name>
    <name evidence="4" type="ORF">E3C53_24105</name>
    <name evidence="26" type="ORF">E4A09_22370</name>
    <name evidence="10" type="ORF">E4S80_24190</name>
    <name evidence="11" type="ORF">E7893_24000</name>
    <name evidence="6" type="ORF">E9406_23770</name>
    <name evidence="17" type="ORF">EAY49_24875</name>
    <name evidence="18" type="ORF">EAY59_25000</name>
    <name evidence="19" type="ORF">EBC42_22835</name>
    <name evidence="20" type="ORF">EI356_18865</name>
    <name evidence="9" type="ORF">EK920_23600</name>
    <name evidence="21" type="ORF">EKK94_24635</name>
    <name evidence="7" type="ORF">EM927_24220</name>
    <name evidence="3" type="ORF">EQ866_23885</name>
    <name evidence="22" type="ORF">EUQ70_22505</name>
    <name evidence="23" type="ORF">EVX96_24530</name>
    <name evidence="5" type="ORF">EX903_23770</name>
    <name evidence="24" type="ORF">EZK84_24755</name>
    <name evidence="12" type="ORF">FA731_23440</name>
    <name evidence="27" type="ORF">FD413_23885</name>
    <name evidence="2" type="ORF">FDA00_23785</name>
    <name evidence="25" type="ORF">FKX15_22170</name>
    <name evidence="69" type="ORF">G0B50_22325</name>
    <name evidence="70" type="ORF">G0B53_22755</name>
    <name evidence="71" type="ORF">G0E12_21090</name>
    <name evidence="72" type="ORF">G2961_23385</name>
    <name evidence="74" type="ORF">G2983_21615</name>
    <name evidence="76" type="ORF">G3333_004665</name>
    <name evidence="73" type="ORF">G3A17_22430</name>
    <name evidence="75" type="ORF">G3A25_23345</name>
    <name evidence="84" type="ORF">G4216_004249</name>
    <name evidence="83" type="ORF">G4217_004759</name>
    <name evidence="78" type="ORF">G4G82_004343</name>
    <name evidence="77" type="ORF">G4G86_004356</name>
    <name evidence="80" type="ORF">G4H61_004744</name>
    <name evidence="81" type="ORF">G4J40_004244</name>
    <name evidence="79" type="ORF">G4K06_004768</name>
    <name evidence="82" type="ORF">G4Q07_004306</name>
    <name evidence="89" type="ORF">G9266_004719</name>
    <name evidence="90" type="ORF">G9344_004753</name>
    <name evidence="87" type="ORF">G9F95_004819</name>
    <name evidence="86" type="ORF">G9G59_004364</name>
    <name evidence="85" type="ORF">G9W71_004357</name>
    <name evidence="88" type="ORF">G9Y62_004408</name>
    <name evidence="67" type="ORF">GB230_20660</name>
    <name evidence="56" type="ORF">GB310_21085</name>
    <name evidence="62" type="ORF">GB408_23115</name>
    <name evidence="68" type="ORF">GB553_21485</name>
    <name evidence="57" type="ORF">GBW26_16405</name>
    <name evidence="58" type="ORF">GBW98_20475</name>
    <name evidence="59" type="ORF">GBX42_21685</name>
    <name evidence="54" type="ORF">GBX99_20860</name>
    <name evidence="60" type="ORF">GBY47_21305</name>
    <name evidence="53" type="ORF">GBY48_20010</name>
    <name evidence="63" type="ORF">GBY68_23425</name>
    <name evidence="65" type="ORF">GBY81_23845</name>
    <name evidence="55" type="ORF">GBY90_21985</name>
    <name evidence="66" type="ORF">GBY91_23705</name>
    <name evidence="64" type="ORF">GBZ01_23820</name>
    <name evidence="61" type="ORF">GBZ23_22905</name>
    <name evidence="52" type="ORF">GDL33_22665</name>
</gene>
<dbReference type="EMBL" id="DAATTN010000017">
    <property type="protein sequence ID" value="HAF0046023.1"/>
    <property type="molecule type" value="Genomic_DNA"/>
</dbReference>
<dbReference type="EMBL" id="AAMEVE010000033">
    <property type="protein sequence ID" value="EDG6336733.1"/>
    <property type="molecule type" value="Genomic_DNA"/>
</dbReference>
<evidence type="ECO:0000313" key="67">
    <source>
        <dbReference type="EMBL" id="HAB5735635.1"/>
    </source>
</evidence>
<evidence type="ECO:0000313" key="38">
    <source>
        <dbReference type="EMBL" id="ECV1009364.1"/>
    </source>
</evidence>
<dbReference type="EMBL" id="AAGDVW010000075">
    <property type="protein sequence ID" value="EBM8276027.1"/>
    <property type="molecule type" value="Genomic_DNA"/>
</dbReference>
<dbReference type="EMBL" id="AAJEAI010000039">
    <property type="protein sequence ID" value="ECK9185626.1"/>
    <property type="molecule type" value="Genomic_DNA"/>
</dbReference>
<evidence type="ECO:0000313" key="9">
    <source>
        <dbReference type="EMBL" id="EBO8617099.1"/>
    </source>
</evidence>
<evidence type="ECO:0000313" key="71">
    <source>
        <dbReference type="EMBL" id="HAC7055781.1"/>
    </source>
</evidence>
<keyword evidence="91" id="KW-0614">Plasmid</keyword>
<dbReference type="EMBL" id="DAAWEB010000126">
    <property type="protein sequence ID" value="HAF7566940.1"/>
    <property type="molecule type" value="Genomic_DNA"/>
</dbReference>
<dbReference type="EMBL" id="DAAGSG010000187">
    <property type="protein sequence ID" value="HAB4350840.1"/>
    <property type="molecule type" value="Genomic_DNA"/>
</dbReference>
<dbReference type="EMBL" id="CP052804">
    <property type="protein sequence ID" value="QJV40369.1"/>
    <property type="molecule type" value="Genomic_DNA"/>
</dbReference>
<evidence type="ECO:0000313" key="73">
    <source>
        <dbReference type="EMBL" id="HAE1588122.1"/>
    </source>
</evidence>
<name>A0A3R0D5N4_SALIN</name>
<dbReference type="EMBL" id="AAHQXU010000104">
    <property type="protein sequence ID" value="EBZ3768301.1"/>
    <property type="molecule type" value="Genomic_DNA"/>
</dbReference>
<dbReference type="EMBL" id="DAAWGW010000063">
    <property type="protein sequence ID" value="HAF7840121.1"/>
    <property type="molecule type" value="Genomic_DNA"/>
</dbReference>
<evidence type="ECO:0000313" key="84">
    <source>
        <dbReference type="EMBL" id="HAF0046023.1"/>
    </source>
</evidence>
<dbReference type="EMBL" id="AAKOVI010000101">
    <property type="protein sequence ID" value="ECU0851595.1"/>
    <property type="molecule type" value="Genomic_DNA"/>
</dbReference>
<evidence type="ECO:0000313" key="70">
    <source>
        <dbReference type="EMBL" id="HAC6600215.1"/>
    </source>
</evidence>
<dbReference type="EMBL" id="AAGJUI010000118">
    <property type="protein sequence ID" value="EBO8483288.1"/>
    <property type="molecule type" value="Genomic_DNA"/>
</dbReference>
<evidence type="ECO:0000313" key="66">
    <source>
        <dbReference type="EMBL" id="HAB4699622.1"/>
    </source>
</evidence>
<evidence type="ECO:0000313" key="60">
    <source>
        <dbReference type="EMBL" id="HAB4174777.1"/>
    </source>
</evidence>
<evidence type="ECO:0000313" key="80">
    <source>
        <dbReference type="EMBL" id="HAE5473550.1"/>
    </source>
</evidence>
<evidence type="ECO:0000313" key="32">
    <source>
        <dbReference type="EMBL" id="ECU0730019.1"/>
    </source>
</evidence>
<evidence type="ECO:0000313" key="34">
    <source>
        <dbReference type="EMBL" id="ECU0931810.1"/>
    </source>
</evidence>
<evidence type="ECO:0000313" key="57">
    <source>
        <dbReference type="EMBL" id="HAB3678477.1"/>
    </source>
</evidence>
<reference evidence="52" key="5">
    <citation type="submission" date="2019-10" db="EMBL/GenBank/DDBJ databases">
        <authorList>
            <consortium name="NCBI Pathogen Detection Project"/>
        </authorList>
    </citation>
    <scope>NUCLEOTIDE SEQUENCE</scope>
    <source>
        <strain evidence="84">07041415_broiler_meat_pESI_ESC-S_2007</strain>
        <strain evidence="69">09051564_79_broiler_meat_pESI_ESC-S_2009</strain>
        <strain evidence="78">12037823_11_broiler_chicken_pESI_CTX_M1_2012</strain>
        <strain evidence="52">13-3055</strain>
        <strain evidence="85">13002124_1_human_pESI_CTX_M1_2013</strain>
        <strain evidence="82">13002124_34_broiler meat_pESI_CTX_M1_2013</strain>
        <strain evidence="88">13065790_185_Pig_pESI_CTX_M1_2013</strain>
        <strain evidence="83">14026835_human_pESI_CTX_M65_2014</strain>
        <strain evidence="77">14035093_human_pESI_CTX_M1_2014</strain>
        <strain evidence="70">14057027_15_broiler_meat_pESI_CTX_M1_2014</strain>
        <strain evidence="53">Salmonella enterica</strain>
    </source>
</reference>
<evidence type="ECO:0000313" key="51">
    <source>
        <dbReference type="EMBL" id="EDG6336733.1"/>
    </source>
</evidence>
<evidence type="ECO:0000313" key="86">
    <source>
        <dbReference type="EMBL" id="HAF1328068.1"/>
    </source>
</evidence>
<dbReference type="EMBL" id="DAAGQT010000021">
    <property type="protein sequence ID" value="HAB4174777.1"/>
    <property type="molecule type" value="Genomic_DNA"/>
</dbReference>
<evidence type="ECO:0000313" key="74">
    <source>
        <dbReference type="EMBL" id="HAE1619921.1"/>
    </source>
</evidence>
<dbReference type="EMBL" id="AAKYXH010000021">
    <property type="protein sequence ID" value="ECX1649200.1"/>
    <property type="molecule type" value="Genomic_DNA"/>
</dbReference>
<sequence>MKRAYKYRFYPTPNQVEFRVLPL</sequence>
<dbReference type="EMBL" id="DAAAKK010000027">
    <property type="protein sequence ID" value="HAA0876191.1"/>
    <property type="molecule type" value="Genomic_DNA"/>
</dbReference>
<evidence type="ECO:0000313" key="37">
    <source>
        <dbReference type="EMBL" id="ECU2848320.1"/>
    </source>
</evidence>
<evidence type="ECO:0000313" key="35">
    <source>
        <dbReference type="EMBL" id="ECU0950869.1"/>
    </source>
</evidence>
<evidence type="ECO:0000313" key="90">
    <source>
        <dbReference type="EMBL" id="HAF7840121.1"/>
    </source>
</evidence>
<evidence type="ECO:0000313" key="42">
    <source>
        <dbReference type="EMBL" id="ECY9478661.1"/>
    </source>
</evidence>
<dbReference type="EMBL" id="AAGKAB010000063">
    <property type="protein sequence ID" value="EBO9088076.1"/>
    <property type="molecule type" value="Genomic_DNA"/>
</dbReference>
<dbReference type="EMBL" id="AAHTGE010000011">
    <property type="protein sequence ID" value="ECA0963496.1"/>
    <property type="molecule type" value="Genomic_DNA"/>
</dbReference>
<dbReference type="EMBL" id="DAASNY010000021">
    <property type="protein sequence ID" value="HAE6309046.1"/>
    <property type="molecule type" value="Genomic_DNA"/>
</dbReference>
<evidence type="ECO:0000313" key="12">
    <source>
        <dbReference type="EMBL" id="EBO9088076.1"/>
    </source>
</evidence>
<dbReference type="EMBL" id="DAATVX010000018">
    <property type="protein sequence ID" value="HAF0343254.1"/>
    <property type="molecule type" value="Genomic_DNA"/>
</dbReference>